<protein>
    <submittedName>
        <fullName evidence="2">Uncharacterized protein</fullName>
    </submittedName>
</protein>
<keyword evidence="3" id="KW-1185">Reference proteome</keyword>
<dbReference type="Proteomes" id="UP001213000">
    <property type="component" value="Unassembled WGS sequence"/>
</dbReference>
<dbReference type="EMBL" id="JANIEX010000259">
    <property type="protein sequence ID" value="KAJ3569993.1"/>
    <property type="molecule type" value="Genomic_DNA"/>
</dbReference>
<reference evidence="2" key="1">
    <citation type="submission" date="2022-07" db="EMBL/GenBank/DDBJ databases">
        <title>Genome Sequence of Leucocoprinus birnbaumii.</title>
        <authorList>
            <person name="Buettner E."/>
        </authorList>
    </citation>
    <scope>NUCLEOTIDE SEQUENCE</scope>
    <source>
        <strain evidence="2">VT141</strain>
    </source>
</reference>
<feature type="compositionally biased region" description="Polar residues" evidence="1">
    <location>
        <begin position="54"/>
        <end position="67"/>
    </location>
</feature>
<name>A0AAD5VUC6_9AGAR</name>
<dbReference type="AlphaFoldDB" id="A0AAD5VUC6"/>
<evidence type="ECO:0000313" key="2">
    <source>
        <dbReference type="EMBL" id="KAJ3569993.1"/>
    </source>
</evidence>
<evidence type="ECO:0000313" key="3">
    <source>
        <dbReference type="Proteomes" id="UP001213000"/>
    </source>
</evidence>
<comment type="caution">
    <text evidence="2">The sequence shown here is derived from an EMBL/GenBank/DDBJ whole genome shotgun (WGS) entry which is preliminary data.</text>
</comment>
<organism evidence="2 3">
    <name type="scientific">Leucocoprinus birnbaumii</name>
    <dbReference type="NCBI Taxonomy" id="56174"/>
    <lineage>
        <taxon>Eukaryota</taxon>
        <taxon>Fungi</taxon>
        <taxon>Dikarya</taxon>
        <taxon>Basidiomycota</taxon>
        <taxon>Agaricomycotina</taxon>
        <taxon>Agaricomycetes</taxon>
        <taxon>Agaricomycetidae</taxon>
        <taxon>Agaricales</taxon>
        <taxon>Agaricineae</taxon>
        <taxon>Agaricaceae</taxon>
        <taxon>Leucocoprinus</taxon>
    </lineage>
</organism>
<sequence length="78" mass="8758">MEHRYDAENMCGKEWVKSHKNSTNFEFALYRASLSALGRLEWFQKAFIASTQGSSIPAATDKTSQPAKKTRSAGQEDD</sequence>
<feature type="region of interest" description="Disordered" evidence="1">
    <location>
        <begin position="54"/>
        <end position="78"/>
    </location>
</feature>
<evidence type="ECO:0000256" key="1">
    <source>
        <dbReference type="SAM" id="MobiDB-lite"/>
    </source>
</evidence>
<gene>
    <name evidence="2" type="ORF">NP233_g4686</name>
</gene>
<proteinExistence type="predicted"/>
<accession>A0AAD5VUC6</accession>